<dbReference type="InterPro" id="IPR038084">
    <property type="entry name" value="PduO/GlcC-like_sf"/>
</dbReference>
<dbReference type="NCBIfam" id="NF002696">
    <property type="entry name" value="PRK02487.1-5"/>
    <property type="match status" value="1"/>
</dbReference>
<evidence type="ECO:0000313" key="3">
    <source>
        <dbReference type="Proteomes" id="UP000095131"/>
    </source>
</evidence>
<accession>A0A1E3WF89</accession>
<dbReference type="Pfam" id="PF03928">
    <property type="entry name" value="HbpS-like"/>
    <property type="match status" value="1"/>
</dbReference>
<dbReference type="PIRSF" id="PIRSF008757">
    <property type="entry name" value="UCP008757"/>
    <property type="match status" value="1"/>
</dbReference>
<protein>
    <recommendedName>
        <fullName evidence="1">UPF0303 protein VSF3289_03559</fullName>
    </recommendedName>
</protein>
<dbReference type="RefSeq" id="WP_069447646.1">
    <property type="nucleotide sequence ID" value="NZ_MDCJ01000007.1"/>
</dbReference>
<reference evidence="2 3" key="1">
    <citation type="submission" date="2016-08" db="EMBL/GenBank/DDBJ databases">
        <title>Genome sequencing of Vibrio scophthalmi strain FP3289, an isolated from Paralichthys olivaceus.</title>
        <authorList>
            <person name="Han H.-J."/>
        </authorList>
    </citation>
    <scope>NUCLEOTIDE SEQUENCE [LARGE SCALE GENOMIC DNA]</scope>
    <source>
        <strain evidence="2 3">FP3289</strain>
    </source>
</reference>
<dbReference type="InterPro" id="IPR005624">
    <property type="entry name" value="PduO/GlcC-like"/>
</dbReference>
<dbReference type="OrthoDB" id="9815315at2"/>
<dbReference type="HAMAP" id="MF_00761">
    <property type="entry name" value="UPF0303"/>
    <property type="match status" value="1"/>
</dbReference>
<dbReference type="PANTHER" id="PTHR28255:SF1">
    <property type="entry name" value="UPF0303 PROTEIN YBR137W"/>
    <property type="match status" value="1"/>
</dbReference>
<proteinExistence type="inferred from homology"/>
<dbReference type="SUPFAM" id="SSF143744">
    <property type="entry name" value="GlcG-like"/>
    <property type="match status" value="1"/>
</dbReference>
<dbReference type="Proteomes" id="UP000095131">
    <property type="component" value="Unassembled WGS sequence"/>
</dbReference>
<evidence type="ECO:0000256" key="1">
    <source>
        <dbReference type="HAMAP-Rule" id="MF_00761"/>
    </source>
</evidence>
<dbReference type="InterPro" id="IPR010371">
    <property type="entry name" value="YBR137W-like"/>
</dbReference>
<dbReference type="Gene3D" id="3.30.450.150">
    <property type="entry name" value="Haem-degrading domain"/>
    <property type="match status" value="1"/>
</dbReference>
<dbReference type="EMBL" id="MDCJ01000007">
    <property type="protein sequence ID" value="ODS04420.1"/>
    <property type="molecule type" value="Genomic_DNA"/>
</dbReference>
<organism evidence="2 3">
    <name type="scientific">Vibrio scophthalmi</name>
    <dbReference type="NCBI Taxonomy" id="45658"/>
    <lineage>
        <taxon>Bacteria</taxon>
        <taxon>Pseudomonadati</taxon>
        <taxon>Pseudomonadota</taxon>
        <taxon>Gammaproteobacteria</taxon>
        <taxon>Vibrionales</taxon>
        <taxon>Vibrionaceae</taxon>
        <taxon>Vibrio</taxon>
    </lineage>
</organism>
<dbReference type="AlphaFoldDB" id="A0A1E3WF89"/>
<name>A0A1E3WF89_9VIBR</name>
<comment type="caution">
    <text evidence="2">The sequence shown here is derived from an EMBL/GenBank/DDBJ whole genome shotgun (WGS) entry which is preliminary data.</text>
</comment>
<dbReference type="PATRIC" id="fig|45658.8.peg.3515"/>
<evidence type="ECO:0000313" key="2">
    <source>
        <dbReference type="EMBL" id="ODS04420.1"/>
    </source>
</evidence>
<comment type="similarity">
    <text evidence="1">Belongs to the UPF0303 family.</text>
</comment>
<gene>
    <name evidence="2" type="ORF">VSF3289_03559</name>
</gene>
<sequence length="155" mass="17570">MNQQLIELRQQEQQLCFHEFNHQIAWSLGEAIKLEAETRGVNVAIDITLNGQTLFYYAMPTATQDNAEWIRRKRNVVLRYQHSSWYMGQYYAAKGKTMAEASLVDAKDYAPYGGSYPLTIAKIGVVGAISVSGLSQQEDHQLIVDVLEKLLSPQF</sequence>
<dbReference type="PANTHER" id="PTHR28255">
    <property type="match status" value="1"/>
</dbReference>